<protein>
    <submittedName>
        <fullName evidence="1">Uncharacterized protein</fullName>
    </submittedName>
</protein>
<accession>A0ABW9JKU2</accession>
<proteinExistence type="predicted"/>
<comment type="caution">
    <text evidence="1">The sequence shown here is derived from an EMBL/GenBank/DDBJ whole genome shotgun (WGS) entry which is preliminary data.</text>
</comment>
<dbReference type="RefSeq" id="WP_138731061.1">
    <property type="nucleotide sequence ID" value="NZ_SRMP02000024.1"/>
</dbReference>
<organism evidence="1 2">
    <name type="scientific">Pedobacter helvus</name>
    <dbReference type="NCBI Taxonomy" id="2563444"/>
    <lineage>
        <taxon>Bacteria</taxon>
        <taxon>Pseudomonadati</taxon>
        <taxon>Bacteroidota</taxon>
        <taxon>Sphingobacteriia</taxon>
        <taxon>Sphingobacteriales</taxon>
        <taxon>Sphingobacteriaceae</taxon>
        <taxon>Pedobacter</taxon>
    </lineage>
</organism>
<reference evidence="1 2" key="1">
    <citation type="submission" date="2024-12" db="EMBL/GenBank/DDBJ databases">
        <authorList>
            <person name="Hu S."/>
        </authorList>
    </citation>
    <scope>NUCLEOTIDE SEQUENCE [LARGE SCALE GENOMIC DNA]</scope>
    <source>
        <strain evidence="1 2">P-25</strain>
    </source>
</reference>
<name>A0ABW9JKU2_9SPHI</name>
<evidence type="ECO:0000313" key="1">
    <source>
        <dbReference type="EMBL" id="MFN0292480.1"/>
    </source>
</evidence>
<keyword evidence="2" id="KW-1185">Reference proteome</keyword>
<gene>
    <name evidence="1" type="ORF">E5L68_013835</name>
</gene>
<dbReference type="EMBL" id="SRMP02000024">
    <property type="protein sequence ID" value="MFN0292480.1"/>
    <property type="molecule type" value="Genomic_DNA"/>
</dbReference>
<sequence length="161" mass="18619">MKKVLILFIAIWAQSSYAQKKNDLFVEDEKIRSILNSNLTPILYPDSIALYTFYIKVTPKKNGINSIYTNRHLAKKVYGNIDSLFHKVDFSIFLKGTKQKHVIIPVGILILEHNKMNPSSRLDTWGLKNGVPSMFADDDQDRYKSVFLRTIFMLVSTKIYN</sequence>
<dbReference type="Proteomes" id="UP001517367">
    <property type="component" value="Unassembled WGS sequence"/>
</dbReference>
<evidence type="ECO:0000313" key="2">
    <source>
        <dbReference type="Proteomes" id="UP001517367"/>
    </source>
</evidence>